<dbReference type="PANTHER" id="PTHR43649:SF30">
    <property type="entry name" value="ABC TRANSPORTER SUBSTRATE-BINDING PROTEIN"/>
    <property type="match status" value="1"/>
</dbReference>
<accession>A0A1H2YT27</accession>
<protein>
    <submittedName>
        <fullName evidence="4">Carbohydrate ABC transporter substrate-binding protein, CUT1 family (TC 3.A.1.1.-)</fullName>
    </submittedName>
</protein>
<dbReference type="CDD" id="cd14748">
    <property type="entry name" value="PBP2_UgpB"/>
    <property type="match status" value="1"/>
</dbReference>
<comment type="similarity">
    <text evidence="2">Belongs to the bacterial solute-binding protein 1 family.</text>
</comment>
<dbReference type="SUPFAM" id="SSF53850">
    <property type="entry name" value="Periplasmic binding protein-like II"/>
    <property type="match status" value="1"/>
</dbReference>
<gene>
    <name evidence="4" type="ORF">SAMN04488238_105122</name>
</gene>
<dbReference type="InterPro" id="IPR050490">
    <property type="entry name" value="Bact_solute-bd_prot1"/>
</dbReference>
<feature type="chain" id="PRO_5011759436" evidence="3">
    <location>
        <begin position="22"/>
        <end position="427"/>
    </location>
</feature>
<dbReference type="InterPro" id="IPR006059">
    <property type="entry name" value="SBP"/>
</dbReference>
<evidence type="ECO:0000256" key="2">
    <source>
        <dbReference type="ARBA" id="ARBA00008520"/>
    </source>
</evidence>
<sequence length="427" mass="45469">MKHTLKTLMATTAFAAITAQAAAATELEFYFPVAVGGDAAAVIEGMTDAYMAANPDVTIDAIYTGSYADTTTRAITAARGGNAPQLAILLSTDMFAMIDEDLVLPWDDFLTAAEMESWIGGFYPAFMRNSQTDGKTWGIPFQRSTPVIYWNKEAFAAAGLDPDTAPATWDDMVAYGTALTLRDDSGSVTQWGVRIPSSGFPSWLFTGLVASNGQDGLANTAGTEVYFDTPEVVGALEYLVSLAAEHEIMAPGILDWGATPRAFLDGESAIIWTTTGNLTNIRSNATFDFGVGMLPANVRPGAPTGGGNFYLMKGSDDEQTLAAIDFVKWATAPEQAADWSIATGYVAPREDTWETERMQAYAAEVPGALVAREQLAYAVPELSTFEGPRITQIMNDNIAAAIVGDKTPAQAMADAQDAADAVLSIYR</sequence>
<dbReference type="AlphaFoldDB" id="A0A1H2YT27"/>
<evidence type="ECO:0000256" key="3">
    <source>
        <dbReference type="SAM" id="SignalP"/>
    </source>
</evidence>
<dbReference type="Proteomes" id="UP000198539">
    <property type="component" value="Unassembled WGS sequence"/>
</dbReference>
<dbReference type="Gene3D" id="3.40.190.10">
    <property type="entry name" value="Periplasmic binding protein-like II"/>
    <property type="match status" value="2"/>
</dbReference>
<dbReference type="PANTHER" id="PTHR43649">
    <property type="entry name" value="ARABINOSE-BINDING PROTEIN-RELATED"/>
    <property type="match status" value="1"/>
</dbReference>
<dbReference type="GO" id="GO:0042597">
    <property type="term" value="C:periplasmic space"/>
    <property type="evidence" value="ECO:0007669"/>
    <property type="project" value="UniProtKB-SubCell"/>
</dbReference>
<evidence type="ECO:0000313" key="4">
    <source>
        <dbReference type="EMBL" id="SDX08207.1"/>
    </source>
</evidence>
<reference evidence="4 5" key="1">
    <citation type="submission" date="2016-10" db="EMBL/GenBank/DDBJ databases">
        <authorList>
            <person name="de Groot N.N."/>
        </authorList>
    </citation>
    <scope>NUCLEOTIDE SEQUENCE [LARGE SCALE GENOMIC DNA]</scope>
    <source>
        <strain evidence="4 5">CGMCC 1.8894</strain>
    </source>
</reference>
<proteinExistence type="inferred from homology"/>
<keyword evidence="3" id="KW-0732">Signal</keyword>
<feature type="signal peptide" evidence="3">
    <location>
        <begin position="1"/>
        <end position="21"/>
    </location>
</feature>
<dbReference type="OrthoDB" id="2509690at2"/>
<dbReference type="Pfam" id="PF13416">
    <property type="entry name" value="SBP_bac_8"/>
    <property type="match status" value="1"/>
</dbReference>
<evidence type="ECO:0000313" key="5">
    <source>
        <dbReference type="Proteomes" id="UP000198539"/>
    </source>
</evidence>
<organism evidence="4 5">
    <name type="scientific">Roseicitreum antarcticum</name>
    <dbReference type="NCBI Taxonomy" id="564137"/>
    <lineage>
        <taxon>Bacteria</taxon>
        <taxon>Pseudomonadati</taxon>
        <taxon>Pseudomonadota</taxon>
        <taxon>Alphaproteobacteria</taxon>
        <taxon>Rhodobacterales</taxon>
        <taxon>Paracoccaceae</taxon>
        <taxon>Roseicitreum</taxon>
    </lineage>
</organism>
<dbReference type="RefSeq" id="WP_092888580.1">
    <property type="nucleotide sequence ID" value="NZ_CP061502.1"/>
</dbReference>
<name>A0A1H2YT27_9RHOB</name>
<dbReference type="STRING" id="564137.SAMN04488238_105122"/>
<evidence type="ECO:0000256" key="1">
    <source>
        <dbReference type="ARBA" id="ARBA00004418"/>
    </source>
</evidence>
<comment type="subcellular location">
    <subcellularLocation>
        <location evidence="1">Periplasm</location>
    </subcellularLocation>
</comment>
<dbReference type="EMBL" id="FNOM01000005">
    <property type="protein sequence ID" value="SDX08207.1"/>
    <property type="molecule type" value="Genomic_DNA"/>
</dbReference>
<keyword evidence="5" id="KW-1185">Reference proteome</keyword>